<organism evidence="16">
    <name type="scientific">uncultured Acetothermia bacterium</name>
    <dbReference type="NCBI Taxonomy" id="236499"/>
    <lineage>
        <taxon>Bacteria</taxon>
        <taxon>Candidatus Bipolaricaulota</taxon>
        <taxon>environmental samples</taxon>
    </lineage>
</organism>
<dbReference type="PRINTS" id="PR00983">
    <property type="entry name" value="TRNASYNTHCYS"/>
</dbReference>
<feature type="binding site" evidence="13">
    <location>
        <position position="248"/>
    </location>
    <ligand>
        <name>Zn(2+)</name>
        <dbReference type="ChEBI" id="CHEBI:29105"/>
    </ligand>
</feature>
<protein>
    <recommendedName>
        <fullName evidence="13">Cysteine--tRNA ligase</fullName>
        <ecNumber evidence="13">6.1.1.16</ecNumber>
    </recommendedName>
    <alternativeName>
        <fullName evidence="13">Cysteinyl-tRNA synthetase</fullName>
        <shortName evidence="13">CysRS</shortName>
    </alternativeName>
</protein>
<feature type="binding site" evidence="13">
    <location>
        <position position="283"/>
    </location>
    <ligand>
        <name>ATP</name>
        <dbReference type="ChEBI" id="CHEBI:30616"/>
    </ligand>
</feature>
<dbReference type="HAMAP" id="MF_00041">
    <property type="entry name" value="Cys_tRNA_synth"/>
    <property type="match status" value="1"/>
</dbReference>
<evidence type="ECO:0000256" key="9">
    <source>
        <dbReference type="ARBA" id="ARBA00022840"/>
    </source>
</evidence>
<keyword evidence="11 13" id="KW-0030">Aminoacyl-tRNA synthetase</keyword>
<dbReference type="PANTHER" id="PTHR10890">
    <property type="entry name" value="CYSTEINYL-TRNA SYNTHETASE"/>
    <property type="match status" value="1"/>
</dbReference>
<dbReference type="GO" id="GO:0005829">
    <property type="term" value="C:cytosol"/>
    <property type="evidence" value="ECO:0007669"/>
    <property type="project" value="TreeGrafter"/>
</dbReference>
<evidence type="ECO:0000256" key="2">
    <source>
        <dbReference type="ARBA" id="ARBA00005594"/>
    </source>
</evidence>
<dbReference type="AlphaFoldDB" id="H5SEV4"/>
<dbReference type="NCBIfam" id="TIGR00435">
    <property type="entry name" value="cysS"/>
    <property type="match status" value="1"/>
</dbReference>
<comment type="cofactor">
    <cofactor evidence="13">
        <name>Zn(2+)</name>
        <dbReference type="ChEBI" id="CHEBI:29105"/>
    </cofactor>
    <text evidence="13">Binds 1 zinc ion per subunit.</text>
</comment>
<evidence type="ECO:0000256" key="12">
    <source>
        <dbReference type="ARBA" id="ARBA00047398"/>
    </source>
</evidence>
<dbReference type="EC" id="6.1.1.16" evidence="13"/>
<evidence type="ECO:0000256" key="3">
    <source>
        <dbReference type="ARBA" id="ARBA00011245"/>
    </source>
</evidence>
<keyword evidence="9 13" id="KW-0067">ATP-binding</keyword>
<dbReference type="SUPFAM" id="SSF47323">
    <property type="entry name" value="Anticodon-binding domain of a subclass of class I aminoacyl-tRNA synthetases"/>
    <property type="match status" value="1"/>
</dbReference>
<evidence type="ECO:0000256" key="5">
    <source>
        <dbReference type="ARBA" id="ARBA00022598"/>
    </source>
</evidence>
<evidence type="ECO:0000259" key="15">
    <source>
        <dbReference type="Pfam" id="PF23493"/>
    </source>
</evidence>
<feature type="binding site" evidence="13">
    <location>
        <position position="30"/>
    </location>
    <ligand>
        <name>Zn(2+)</name>
        <dbReference type="ChEBI" id="CHEBI:29105"/>
    </ligand>
</feature>
<feature type="binding site" evidence="13">
    <location>
        <position position="223"/>
    </location>
    <ligand>
        <name>Zn(2+)</name>
        <dbReference type="ChEBI" id="CHEBI:29105"/>
    </ligand>
</feature>
<comment type="catalytic activity">
    <reaction evidence="12 13">
        <text>tRNA(Cys) + L-cysteine + ATP = L-cysteinyl-tRNA(Cys) + AMP + diphosphate</text>
        <dbReference type="Rhea" id="RHEA:17773"/>
        <dbReference type="Rhea" id="RHEA-COMP:9661"/>
        <dbReference type="Rhea" id="RHEA-COMP:9679"/>
        <dbReference type="ChEBI" id="CHEBI:30616"/>
        <dbReference type="ChEBI" id="CHEBI:33019"/>
        <dbReference type="ChEBI" id="CHEBI:35235"/>
        <dbReference type="ChEBI" id="CHEBI:78442"/>
        <dbReference type="ChEBI" id="CHEBI:78517"/>
        <dbReference type="ChEBI" id="CHEBI:456215"/>
        <dbReference type="EC" id="6.1.1.16"/>
    </reaction>
</comment>
<dbReference type="InterPro" id="IPR009080">
    <property type="entry name" value="tRNAsynth_Ia_anticodon-bd"/>
</dbReference>
<gene>
    <name evidence="13" type="primary">cysS</name>
    <name evidence="16" type="ORF">HGMM_F17E10C20</name>
</gene>
<comment type="similarity">
    <text evidence="2 13">Belongs to the class-I aminoacyl-tRNA synthetase family.</text>
</comment>
<comment type="subunit">
    <text evidence="3 13">Monomer.</text>
</comment>
<dbReference type="GO" id="GO:0005524">
    <property type="term" value="F:ATP binding"/>
    <property type="evidence" value="ECO:0007669"/>
    <property type="project" value="UniProtKB-UniRule"/>
</dbReference>
<dbReference type="Gene3D" id="1.20.120.1910">
    <property type="entry name" value="Cysteine-tRNA ligase, C-terminal anti-codon recognition domain"/>
    <property type="match status" value="1"/>
</dbReference>
<evidence type="ECO:0000313" key="16">
    <source>
        <dbReference type="EMBL" id="BAL54690.1"/>
    </source>
</evidence>
<dbReference type="InterPro" id="IPR024909">
    <property type="entry name" value="Cys-tRNA/MSH_ligase"/>
</dbReference>
<dbReference type="FunFam" id="3.40.50.620:FF:000130">
    <property type="entry name" value="Cysteine--tRNA ligase"/>
    <property type="match status" value="1"/>
</dbReference>
<dbReference type="InterPro" id="IPR015803">
    <property type="entry name" value="Cys-tRNA-ligase"/>
</dbReference>
<dbReference type="EMBL" id="AP011697">
    <property type="protein sequence ID" value="BAL54690.1"/>
    <property type="molecule type" value="Genomic_DNA"/>
</dbReference>
<feature type="binding site" evidence="13">
    <location>
        <position position="252"/>
    </location>
    <ligand>
        <name>Zn(2+)</name>
        <dbReference type="ChEBI" id="CHEBI:29105"/>
    </ligand>
</feature>
<proteinExistence type="inferred from homology"/>
<dbReference type="Pfam" id="PF01406">
    <property type="entry name" value="tRNA-synt_1e"/>
    <property type="match status" value="1"/>
</dbReference>
<evidence type="ECO:0000256" key="4">
    <source>
        <dbReference type="ARBA" id="ARBA00022490"/>
    </source>
</evidence>
<dbReference type="GO" id="GO:0006423">
    <property type="term" value="P:cysteinyl-tRNA aminoacylation"/>
    <property type="evidence" value="ECO:0007669"/>
    <property type="project" value="UniProtKB-UniRule"/>
</dbReference>
<keyword evidence="8 13" id="KW-0862">Zinc</keyword>
<keyword evidence="5 13" id="KW-0436">Ligase</keyword>
<evidence type="ECO:0000256" key="13">
    <source>
        <dbReference type="HAMAP-Rule" id="MF_00041"/>
    </source>
</evidence>
<reference evidence="16" key="1">
    <citation type="journal article" date="2005" name="Environ. Microbiol.">
        <title>Genetic and functional properties of uncultivated thermophilic crenarchaeotes from a subsurface gold mine as revealed by analysis of genome fragments.</title>
        <authorList>
            <person name="Nunoura T."/>
            <person name="Hirayama H."/>
            <person name="Takami H."/>
            <person name="Oida H."/>
            <person name="Nishi S."/>
            <person name="Shimamura S."/>
            <person name="Suzuki Y."/>
            <person name="Inagaki F."/>
            <person name="Takai K."/>
            <person name="Nealson K.H."/>
            <person name="Horikoshi K."/>
        </authorList>
    </citation>
    <scope>NUCLEOTIDE SEQUENCE</scope>
</reference>
<evidence type="ECO:0000256" key="7">
    <source>
        <dbReference type="ARBA" id="ARBA00022741"/>
    </source>
</evidence>
<feature type="short sequence motif" description="'HIGH' region" evidence="13">
    <location>
        <begin position="32"/>
        <end position="42"/>
    </location>
</feature>
<evidence type="ECO:0000256" key="1">
    <source>
        <dbReference type="ARBA" id="ARBA00004496"/>
    </source>
</evidence>
<dbReference type="SUPFAM" id="SSF52374">
    <property type="entry name" value="Nucleotidylyl transferase"/>
    <property type="match status" value="1"/>
</dbReference>
<dbReference type="InterPro" id="IPR014729">
    <property type="entry name" value="Rossmann-like_a/b/a_fold"/>
</dbReference>
<evidence type="ECO:0000256" key="6">
    <source>
        <dbReference type="ARBA" id="ARBA00022723"/>
    </source>
</evidence>
<evidence type="ECO:0000256" key="11">
    <source>
        <dbReference type="ARBA" id="ARBA00023146"/>
    </source>
</evidence>
<dbReference type="InterPro" id="IPR056411">
    <property type="entry name" value="CysS_C"/>
</dbReference>
<keyword evidence="6 13" id="KW-0479">Metal-binding</keyword>
<evidence type="ECO:0000259" key="14">
    <source>
        <dbReference type="Pfam" id="PF01406"/>
    </source>
</evidence>
<evidence type="ECO:0000256" key="8">
    <source>
        <dbReference type="ARBA" id="ARBA00022833"/>
    </source>
</evidence>
<name>H5SEV4_9BACT</name>
<comment type="subcellular location">
    <subcellularLocation>
        <location evidence="1 13">Cytoplasm</location>
    </subcellularLocation>
</comment>
<sequence>MATLKLFNTLGRRVEEFKPIRDTEVGIYTCGPTVYDFAHIGNLRTYIFEDILRRVLEYNGYKVKHVMNITDVGHLTSDADEGEDKVEASARRTGKSAWELAAFYTQAFFKDTERLNILRPHIVCKATDHIADQIALIKKLEEKGYTYRTSDGIYFDVSKFPTYGELAGQSLEEKRAGARVEVNPEKRNPADFALWKFSPKDKKRQMEWDSPWGVGFPGWHIECSAMSTKYLGQPFDIHCGGVDHIYTHHPNEIAQSEAAAGVKMANFWLHGEFMTVEGRRMGKSEGNAYLLEDVIKRGYEPLAFRYLCLNTHYRIQLNFTWQALEGAQTALERLREHVRNARALGGDPAQGKIPPAVRERFLQAINDDLNIPQALGVVWDFVRSHQNPSDKLATLFDFDRVFGLKLSEVRAEEPVEIPQEVRELVAQREAARKAKNFKEADALRAKISALGYEVIDTSQGPKLRRRG</sequence>
<dbReference type="GO" id="GO:0008270">
    <property type="term" value="F:zinc ion binding"/>
    <property type="evidence" value="ECO:0007669"/>
    <property type="project" value="UniProtKB-UniRule"/>
</dbReference>
<accession>H5SEV4</accession>
<keyword evidence="4 13" id="KW-0963">Cytoplasm</keyword>
<dbReference type="InterPro" id="IPR032678">
    <property type="entry name" value="tRNA-synt_1_cat_dom"/>
</dbReference>
<keyword evidence="10 13" id="KW-0648">Protein biosynthesis</keyword>
<dbReference type="PANTHER" id="PTHR10890:SF3">
    <property type="entry name" value="CYSTEINE--TRNA LIGASE, CYTOPLASMIC"/>
    <property type="match status" value="1"/>
</dbReference>
<keyword evidence="7 13" id="KW-0547">Nucleotide-binding</keyword>
<feature type="short sequence motif" description="'KMSKS' region" evidence="13">
    <location>
        <begin position="280"/>
        <end position="284"/>
    </location>
</feature>
<dbReference type="GO" id="GO:0004817">
    <property type="term" value="F:cysteine-tRNA ligase activity"/>
    <property type="evidence" value="ECO:0007669"/>
    <property type="project" value="UniProtKB-UniRule"/>
</dbReference>
<reference evidence="16" key="2">
    <citation type="journal article" date="2012" name="PLoS ONE">
        <title>A Deeply Branching Thermophilic Bacterium with an Ancient Acetyl-CoA Pathway Dominates a Subsurface Ecosystem.</title>
        <authorList>
            <person name="Takami H."/>
            <person name="Noguchi H."/>
            <person name="Takaki Y."/>
            <person name="Uchiyama I."/>
            <person name="Toyoda A."/>
            <person name="Nishi S."/>
            <person name="Chee G.-J."/>
            <person name="Arai W."/>
            <person name="Nunoura T."/>
            <person name="Itoh T."/>
            <person name="Hattori M."/>
            <person name="Takai K."/>
        </authorList>
    </citation>
    <scope>NUCLEOTIDE SEQUENCE</scope>
</reference>
<feature type="domain" description="tRNA synthetases class I catalytic" evidence="14">
    <location>
        <begin position="17"/>
        <end position="328"/>
    </location>
</feature>
<dbReference type="Pfam" id="PF23493">
    <property type="entry name" value="CysS_C"/>
    <property type="match status" value="1"/>
</dbReference>
<dbReference type="CDD" id="cd00672">
    <property type="entry name" value="CysRS_core"/>
    <property type="match status" value="1"/>
</dbReference>
<feature type="domain" description="Cysteinyl-tRNA ligase anticodon binding" evidence="15">
    <location>
        <begin position="416"/>
        <end position="456"/>
    </location>
</feature>
<evidence type="ECO:0000256" key="10">
    <source>
        <dbReference type="ARBA" id="ARBA00022917"/>
    </source>
</evidence>
<dbReference type="Gene3D" id="3.40.50.620">
    <property type="entry name" value="HUPs"/>
    <property type="match status" value="1"/>
</dbReference>